<dbReference type="VEuPathDB" id="VectorBase:ISCI006496"/>
<protein>
    <submittedName>
        <fullName evidence="1 2">Male-specific Is5 protein, putative</fullName>
    </submittedName>
</protein>
<dbReference type="Proteomes" id="UP000001555">
    <property type="component" value="Unassembled WGS sequence"/>
</dbReference>
<dbReference type="EMBL" id="ABJB010285588">
    <property type="status" value="NOT_ANNOTATED_CDS"/>
    <property type="molecule type" value="Genomic_DNA"/>
</dbReference>
<dbReference type="VEuPathDB" id="VectorBase:ISCP_028030"/>
<dbReference type="EnsemblMetazoa" id="ISCW006496-RA">
    <property type="protein sequence ID" value="ISCW006496-PA"/>
    <property type="gene ID" value="ISCW006496"/>
</dbReference>
<dbReference type="VEuPathDB" id="VectorBase:ISCW006496"/>
<dbReference type="HOGENOM" id="CLU_1588303_0_0_1"/>
<sequence>MPKTIFQRCGALIRKIEVTLDKGKRAEQNLTALRDIVHAELVKETREREKTGLTLRLNEIEKLLTELHDRNTNSEVRFRTFMRQMSAGAIRSPSYAHSVLENLHRTYTLEVDAHLTAVRNVLGDAVAFLKSAVRNSGMLLGELARIKLNFLTGLFRPPRRASDLHFLG</sequence>
<keyword evidence="3" id="KW-1185">Reference proteome</keyword>
<name>B7PQ00_IXOSC</name>
<reference evidence="2" key="2">
    <citation type="submission" date="2020-05" db="UniProtKB">
        <authorList>
            <consortium name="EnsemblMetazoa"/>
        </authorList>
    </citation>
    <scope>IDENTIFICATION</scope>
    <source>
        <strain evidence="2">wikel</strain>
    </source>
</reference>
<evidence type="ECO:0000313" key="2">
    <source>
        <dbReference type="EnsemblMetazoa" id="ISCW006496-PA"/>
    </source>
</evidence>
<dbReference type="InParanoid" id="B7PQ00"/>
<dbReference type="PaxDb" id="6945-B7PQ00"/>
<organism>
    <name type="scientific">Ixodes scapularis</name>
    <name type="common">Black-legged tick</name>
    <name type="synonym">Deer tick</name>
    <dbReference type="NCBI Taxonomy" id="6945"/>
    <lineage>
        <taxon>Eukaryota</taxon>
        <taxon>Metazoa</taxon>
        <taxon>Ecdysozoa</taxon>
        <taxon>Arthropoda</taxon>
        <taxon>Chelicerata</taxon>
        <taxon>Arachnida</taxon>
        <taxon>Acari</taxon>
        <taxon>Parasitiformes</taxon>
        <taxon>Ixodida</taxon>
        <taxon>Ixodoidea</taxon>
        <taxon>Ixodidae</taxon>
        <taxon>Ixodinae</taxon>
        <taxon>Ixodes</taxon>
    </lineage>
</organism>
<accession>B7PQ00</accession>
<reference evidence="1 3" key="1">
    <citation type="submission" date="2008-03" db="EMBL/GenBank/DDBJ databases">
        <title>Annotation of Ixodes scapularis.</title>
        <authorList>
            <consortium name="Ixodes scapularis Genome Project Consortium"/>
            <person name="Caler E."/>
            <person name="Hannick L.I."/>
            <person name="Bidwell S."/>
            <person name="Joardar V."/>
            <person name="Thiagarajan M."/>
            <person name="Amedeo P."/>
            <person name="Galinsky K.J."/>
            <person name="Schobel S."/>
            <person name="Inman J."/>
            <person name="Hostetler J."/>
            <person name="Miller J."/>
            <person name="Hammond M."/>
            <person name="Megy K."/>
            <person name="Lawson D."/>
            <person name="Kodira C."/>
            <person name="Sutton G."/>
            <person name="Meyer J."/>
            <person name="Hill C.A."/>
            <person name="Birren B."/>
            <person name="Nene V."/>
            <person name="Collins F."/>
            <person name="Alarcon-Chaidez F."/>
            <person name="Wikel S."/>
            <person name="Strausberg R."/>
        </authorList>
    </citation>
    <scope>NUCLEOTIDE SEQUENCE [LARGE SCALE GENOMIC DNA]</scope>
    <source>
        <strain evidence="3">Wikel</strain>
        <strain evidence="1">Wikel colony</strain>
    </source>
</reference>
<evidence type="ECO:0000313" key="1">
    <source>
        <dbReference type="EMBL" id="EEC08672.1"/>
    </source>
</evidence>
<dbReference type="EMBL" id="DS762262">
    <property type="protein sequence ID" value="EEC08672.1"/>
    <property type="molecule type" value="Genomic_DNA"/>
</dbReference>
<dbReference type="AlphaFoldDB" id="B7PQ00"/>
<gene>
    <name evidence="1" type="ORF">IscW_ISCW006496</name>
</gene>
<evidence type="ECO:0000313" key="3">
    <source>
        <dbReference type="Proteomes" id="UP000001555"/>
    </source>
</evidence>
<dbReference type="OrthoDB" id="6505103at2759"/>
<proteinExistence type="predicted"/>